<protein>
    <submittedName>
        <fullName evidence="1">532_t:CDS:1</fullName>
    </submittedName>
</protein>
<keyword evidence="2" id="KW-1185">Reference proteome</keyword>
<dbReference type="AlphaFoldDB" id="A0A9W4WRX8"/>
<dbReference type="EMBL" id="CAMKVN010002690">
    <property type="protein sequence ID" value="CAI2182191.1"/>
    <property type="molecule type" value="Genomic_DNA"/>
</dbReference>
<comment type="caution">
    <text evidence="1">The sequence shown here is derived from an EMBL/GenBank/DDBJ whole genome shotgun (WGS) entry which is preliminary data.</text>
</comment>
<evidence type="ECO:0000313" key="1">
    <source>
        <dbReference type="EMBL" id="CAI2182191.1"/>
    </source>
</evidence>
<sequence>DQSQELKYRLLIADLELGILLLTSTFFDLFLEHYQLELEIVIEA</sequence>
<name>A0A9W4WRX8_9GLOM</name>
<accession>A0A9W4WRX8</accession>
<feature type="non-terminal residue" evidence="1">
    <location>
        <position position="1"/>
    </location>
</feature>
<dbReference type="Proteomes" id="UP001153678">
    <property type="component" value="Unassembled WGS sequence"/>
</dbReference>
<gene>
    <name evidence="1" type="ORF">FWILDA_LOCUS10458</name>
</gene>
<evidence type="ECO:0000313" key="2">
    <source>
        <dbReference type="Proteomes" id="UP001153678"/>
    </source>
</evidence>
<organism evidence="1 2">
    <name type="scientific">Funneliformis geosporum</name>
    <dbReference type="NCBI Taxonomy" id="1117311"/>
    <lineage>
        <taxon>Eukaryota</taxon>
        <taxon>Fungi</taxon>
        <taxon>Fungi incertae sedis</taxon>
        <taxon>Mucoromycota</taxon>
        <taxon>Glomeromycotina</taxon>
        <taxon>Glomeromycetes</taxon>
        <taxon>Glomerales</taxon>
        <taxon>Glomeraceae</taxon>
        <taxon>Funneliformis</taxon>
    </lineage>
</organism>
<proteinExistence type="predicted"/>
<reference evidence="1" key="1">
    <citation type="submission" date="2022-08" db="EMBL/GenBank/DDBJ databases">
        <authorList>
            <person name="Kallberg Y."/>
            <person name="Tangrot J."/>
            <person name="Rosling A."/>
        </authorList>
    </citation>
    <scope>NUCLEOTIDE SEQUENCE</scope>
    <source>
        <strain evidence="1">Wild A</strain>
    </source>
</reference>